<dbReference type="Proteomes" id="UP001235744">
    <property type="component" value="Chromosome"/>
</dbReference>
<reference evidence="8 9" key="1">
    <citation type="submission" date="2023-03" db="EMBL/GenBank/DDBJ databases">
        <title>Isolation and description of six Streptomyces strains from soil environments, able to metabolize different microbial glucans.</title>
        <authorList>
            <person name="Widen T."/>
            <person name="Larsbrink J."/>
        </authorList>
    </citation>
    <scope>NUCLEOTIDE SEQUENCE [LARGE SCALE GENOMIC DNA]</scope>
    <source>
        <strain evidence="8 9">Alt2</strain>
    </source>
</reference>
<name>A0ABY9IKA7_9ACTN</name>
<sequence length="185" mass="19629">MTFRSWSPWWSVAAVVVCMIGMYVLFPLNHALALVAITPMALLAVGTGADSVAALTADRFSDTVIGALTAVAVTWGTSWFFPRRLVRAQSRRAEAAIAAVRRTNAAGAASAPEGRRALVELQYELIHHLSVLDRAVADDPRLADLAPAEDLLTGKGHAALGHAWRSHPAPQPVTPHGPVPAACQD</sequence>
<feature type="transmembrane region" description="Helical" evidence="6">
    <location>
        <begin position="6"/>
        <end position="26"/>
    </location>
</feature>
<feature type="transmembrane region" description="Helical" evidence="6">
    <location>
        <begin position="63"/>
        <end position="82"/>
    </location>
</feature>
<keyword evidence="2 6" id="KW-0812">Transmembrane</keyword>
<keyword evidence="3 6" id="KW-1133">Transmembrane helix</keyword>
<accession>A0ABY9IKA7</accession>
<keyword evidence="9" id="KW-1185">Reference proteome</keyword>
<feature type="compositionally biased region" description="Pro residues" evidence="5">
    <location>
        <begin position="169"/>
        <end position="178"/>
    </location>
</feature>
<comment type="subcellular location">
    <subcellularLocation>
        <location evidence="1">Membrane</location>
        <topology evidence="1">Multi-pass membrane protein</topology>
    </subcellularLocation>
</comment>
<feature type="region of interest" description="Disordered" evidence="5">
    <location>
        <begin position="162"/>
        <end position="185"/>
    </location>
</feature>
<dbReference type="InterPro" id="IPR049453">
    <property type="entry name" value="Memb_transporter_dom"/>
</dbReference>
<evidence type="ECO:0000256" key="2">
    <source>
        <dbReference type="ARBA" id="ARBA00022692"/>
    </source>
</evidence>
<feature type="transmembrane region" description="Helical" evidence="6">
    <location>
        <begin position="33"/>
        <end position="57"/>
    </location>
</feature>
<dbReference type="Pfam" id="PF13515">
    <property type="entry name" value="FUSC_2"/>
    <property type="match status" value="1"/>
</dbReference>
<evidence type="ECO:0000259" key="7">
    <source>
        <dbReference type="Pfam" id="PF13515"/>
    </source>
</evidence>
<evidence type="ECO:0000313" key="8">
    <source>
        <dbReference type="EMBL" id="WLQ55279.1"/>
    </source>
</evidence>
<dbReference type="RefSeq" id="WP_306106088.1">
    <property type="nucleotide sequence ID" value="NZ_CP120988.1"/>
</dbReference>
<evidence type="ECO:0000256" key="4">
    <source>
        <dbReference type="ARBA" id="ARBA00023136"/>
    </source>
</evidence>
<evidence type="ECO:0000256" key="1">
    <source>
        <dbReference type="ARBA" id="ARBA00004141"/>
    </source>
</evidence>
<evidence type="ECO:0000256" key="5">
    <source>
        <dbReference type="SAM" id="MobiDB-lite"/>
    </source>
</evidence>
<feature type="domain" description="Integral membrane bound transporter" evidence="7">
    <location>
        <begin position="7"/>
        <end position="73"/>
    </location>
</feature>
<evidence type="ECO:0000256" key="6">
    <source>
        <dbReference type="SAM" id="Phobius"/>
    </source>
</evidence>
<proteinExistence type="predicted"/>
<evidence type="ECO:0000256" key="3">
    <source>
        <dbReference type="ARBA" id="ARBA00022989"/>
    </source>
</evidence>
<gene>
    <name evidence="8" type="ORF">P8A19_07420</name>
</gene>
<organism evidence="8 9">
    <name type="scientific">Streptomyces poriferorum</name>
    <dbReference type="NCBI Taxonomy" id="2798799"/>
    <lineage>
        <taxon>Bacteria</taxon>
        <taxon>Bacillati</taxon>
        <taxon>Actinomycetota</taxon>
        <taxon>Actinomycetes</taxon>
        <taxon>Kitasatosporales</taxon>
        <taxon>Streptomycetaceae</taxon>
        <taxon>Streptomyces</taxon>
    </lineage>
</organism>
<keyword evidence="4 6" id="KW-0472">Membrane</keyword>
<dbReference type="EMBL" id="CP120988">
    <property type="protein sequence ID" value="WLQ55279.1"/>
    <property type="molecule type" value="Genomic_DNA"/>
</dbReference>
<protein>
    <submittedName>
        <fullName evidence="8">FUSC family protein</fullName>
    </submittedName>
</protein>
<evidence type="ECO:0000313" key="9">
    <source>
        <dbReference type="Proteomes" id="UP001235744"/>
    </source>
</evidence>